<feature type="compositionally biased region" description="Polar residues" evidence="4">
    <location>
        <begin position="2973"/>
        <end position="2991"/>
    </location>
</feature>
<protein>
    <recommendedName>
        <fullName evidence="5">Carrier domain-containing protein</fullName>
    </recommendedName>
</protein>
<dbReference type="Gene3D" id="3.30.300.30">
    <property type="match status" value="2"/>
</dbReference>
<keyword evidence="3" id="KW-0436">Ligase</keyword>
<dbReference type="InterPro" id="IPR001242">
    <property type="entry name" value="Condensation_dom"/>
</dbReference>
<dbReference type="Pfam" id="PF00668">
    <property type="entry name" value="Condensation"/>
    <property type="match status" value="4"/>
</dbReference>
<dbReference type="SMART" id="SM00823">
    <property type="entry name" value="PKS_PP"/>
    <property type="match status" value="2"/>
</dbReference>
<dbReference type="NCBIfam" id="TIGR01733">
    <property type="entry name" value="AA-adenyl-dom"/>
    <property type="match status" value="1"/>
</dbReference>
<dbReference type="PROSITE" id="PS00455">
    <property type="entry name" value="AMP_BINDING"/>
    <property type="match status" value="1"/>
</dbReference>
<dbReference type="InterPro" id="IPR000873">
    <property type="entry name" value="AMP-dep_synth/lig_dom"/>
</dbReference>
<evidence type="ECO:0000313" key="7">
    <source>
        <dbReference type="Proteomes" id="UP001391051"/>
    </source>
</evidence>
<evidence type="ECO:0000259" key="5">
    <source>
        <dbReference type="PROSITE" id="PS50075"/>
    </source>
</evidence>
<dbReference type="PROSITE" id="PS00012">
    <property type="entry name" value="PHOSPHOPANTETHEINE"/>
    <property type="match status" value="2"/>
</dbReference>
<dbReference type="Gene3D" id="1.10.1200.10">
    <property type="entry name" value="ACP-like"/>
    <property type="match status" value="2"/>
</dbReference>
<feature type="domain" description="Carrier" evidence="5">
    <location>
        <begin position="1869"/>
        <end position="1942"/>
    </location>
</feature>
<dbReference type="PANTHER" id="PTHR45527:SF16">
    <property type="entry name" value="NONRIBOSOMAL PEPTIDE SYNTHASE ATNA-RELATED"/>
    <property type="match status" value="1"/>
</dbReference>
<dbReference type="EMBL" id="JAQQWE010000009">
    <property type="protein sequence ID" value="KAK7941485.1"/>
    <property type="molecule type" value="Genomic_DNA"/>
</dbReference>
<dbReference type="InterPro" id="IPR010071">
    <property type="entry name" value="AA_adenyl_dom"/>
</dbReference>
<dbReference type="InterPro" id="IPR045851">
    <property type="entry name" value="AMP-bd_C_sf"/>
</dbReference>
<evidence type="ECO:0000256" key="2">
    <source>
        <dbReference type="ARBA" id="ARBA00022553"/>
    </source>
</evidence>
<dbReference type="SUPFAM" id="SSF52777">
    <property type="entry name" value="CoA-dependent acyltransferases"/>
    <property type="match status" value="8"/>
</dbReference>
<feature type="compositionally biased region" description="Low complexity" evidence="4">
    <location>
        <begin position="3015"/>
        <end position="3046"/>
    </location>
</feature>
<dbReference type="CDD" id="cd19542">
    <property type="entry name" value="CT_NRPS-like"/>
    <property type="match status" value="2"/>
</dbReference>
<feature type="region of interest" description="Disordered" evidence="4">
    <location>
        <begin position="3090"/>
        <end position="3124"/>
    </location>
</feature>
<dbReference type="Gene3D" id="3.30.559.10">
    <property type="entry name" value="Chloramphenicol acetyltransferase-like domain"/>
    <property type="match status" value="4"/>
</dbReference>
<proteinExistence type="predicted"/>
<keyword evidence="1" id="KW-0596">Phosphopantetheine</keyword>
<dbReference type="Pfam" id="PF00501">
    <property type="entry name" value="AMP-binding"/>
    <property type="match status" value="2"/>
</dbReference>
<dbReference type="InterPro" id="IPR006162">
    <property type="entry name" value="Ppantetheine_attach_site"/>
</dbReference>
<dbReference type="CDD" id="cd05918">
    <property type="entry name" value="A_NRPS_SidN3_like"/>
    <property type="match status" value="2"/>
</dbReference>
<dbReference type="Proteomes" id="UP001391051">
    <property type="component" value="Unassembled WGS sequence"/>
</dbReference>
<dbReference type="CDD" id="cd19545">
    <property type="entry name" value="FUM14_C_NRPS-like"/>
    <property type="match status" value="1"/>
</dbReference>
<dbReference type="InterPro" id="IPR020806">
    <property type="entry name" value="PKS_PP-bd"/>
</dbReference>
<comment type="caution">
    <text evidence="6">The sequence shown here is derived from an EMBL/GenBank/DDBJ whole genome shotgun (WGS) entry which is preliminary data.</text>
</comment>
<dbReference type="InterPro" id="IPR036736">
    <property type="entry name" value="ACP-like_sf"/>
</dbReference>
<keyword evidence="2" id="KW-0597">Phosphoprotein</keyword>
<dbReference type="Gene3D" id="3.30.559.30">
    <property type="entry name" value="Nonribosomal peptide synthetase, condensation domain"/>
    <property type="match status" value="4"/>
</dbReference>
<evidence type="ECO:0000256" key="3">
    <source>
        <dbReference type="ARBA" id="ARBA00022598"/>
    </source>
</evidence>
<dbReference type="GeneID" id="92083156"/>
<dbReference type="InterPro" id="IPR020845">
    <property type="entry name" value="AMP-binding_CS"/>
</dbReference>
<name>A0ABR1PWV1_9PEZI</name>
<dbReference type="Gene3D" id="3.40.50.12780">
    <property type="entry name" value="N-terminal domain of ligase-like"/>
    <property type="match status" value="2"/>
</dbReference>
<evidence type="ECO:0000256" key="1">
    <source>
        <dbReference type="ARBA" id="ARBA00022450"/>
    </source>
</evidence>
<reference evidence="6 7" key="1">
    <citation type="submission" date="2023-01" db="EMBL/GenBank/DDBJ databases">
        <title>Analysis of 21 Apiospora genomes using comparative genomics revels a genus with tremendous synthesis potential of carbohydrate active enzymes and secondary metabolites.</title>
        <authorList>
            <person name="Sorensen T."/>
        </authorList>
    </citation>
    <scope>NUCLEOTIDE SEQUENCE [LARGE SCALE GENOMIC DNA]</scope>
    <source>
        <strain evidence="6 7">CBS 24483</strain>
    </source>
</reference>
<sequence>MHVDSSTRAIQFASYTYDVSVEEIFTVLQLGGTVCVPSDSERLDDINAAIARYGATWGDLTPTVVALIKPDLVPSLKTICLGGEAVRQDVVDTWAGKVDLINGYGPAEASVTCVCSEDDLGGTIEAANIGAGVGCRTWVVDPADYNRLAPVGAIGELLIEGPILARCYLKDPQKTAASFVENPEWAFGDKPMRLYRTRDLVRYTSEGTLVFIGRADSQIKIRGQRVELNDIEWNITRQSQVQNAVACFPSRGPCAKQLVAIVAMNDGEASGERKDKDAISIIQNARTAGFAADAAQWLAKWVPSHMVPQVWAVVDSLPLMASGKLDRKKVDSWVAEMPPSVYDNLRGLAAQASSNTPATLAERQIQELCASILNRTPDQVPLAKSFLSSVLRAESIQAIAQVAKPIKGATTAETLKAEHIDCPFDLSPIQKLHVSAYPEGENHYNQSMALRLRGDVNTALLPDAMTAVVERHSMLRARFTRADDGHWSQRITNDAQSSFKHNHYKIDSIGEMGHPAQCLEESLDIRAGPMLQSAVFEISGRTDPILFLVAHHLVIDLVSWRIILDDLTTLLTSSTVLRPSPLPFQTWNSALDAHLGHASTPVPFAEHVMEPATLSDYWGIENEDNTFANASRETFTLPTALTSSLLGPCNEAFSTETMDILLSSLVFSFCQTFNDRPSPMVYNERHGREGWSQALDASETVGWFTTLEPFHLDVDLQSGLLRNLINTKDTRRAMKSRGLQNFRSLVDTALSASPVVEVLVNFLGQSGPLDVTDSIFRPLGHAPQWADVSMTAKRDSMFDIEVGVVEGQLQVRFLFSKHIRPLDGVQQWISAYRGALEGLVAELQASTFTYTPSDFPLAKVSYDAIQSVISHIIPSKDVSSLRNVEDVYPCSAIQQGMLLSQGRSSGLYRFHLVCKLAPRLGGEVDLHKLQKAWAQVLARHAALRTILVDTTDSASTFHQVVLREIQPEIEVLQCDPNDPAFLSQSISKPSLRAVESLPHHLRICRTGEGETLINLEMSHVLTDGNSMTIILEDLLLAYDGKLSTEGPQYGDYIAFLNSQDPSISMEFWKDYLRDVTPTCLSFPAAGEVPPGSFEVHPVPCDMSMEQLSAFSQANGVTIPNLLRLAWALVLRAYTANDEVCFGYLASGRDAPVEGVSRIAGPLINMLISRLCLAGDATVMETLHAVQEDYAKTLPHQYSSLVEVHHALRDRLRGSVLFNTIMSIQRKEDTVGSKDSPYSLDLTPLEGNDPTEYDVVVGIDLTPTEVLVNLTHQTDKLSSLQAGYVGTTFTQILRQLITDPGAPIERLNILPPAHEEQLASWNGDPTPAVEACVHTTFKAWAEQRPDAAAVCAADGSYSYGELNSVSQKLALLLRDRFCVGPEVLVPLCFAKSSWMPVAMAAVLKAGGGNVPLDPSHPRARKQEILADIGATFVITSAENAHLFDGLVPALVLDQGLIDSLDPVPAIYTICPEVKPHNMAFIVFTSGSTGRPKGVVLEHRSISTSCAAHGSVLGVGPESRVLQFASYIFDISIQDHWTTLTRGGCICIPTEEERMNDIAGAVRRMNANWMFLTPTVASLVNPVEIPSIKTLTLAGEAVTQNNLDQWSEAVRLNICWGPAEVSIHCSWNGPVQPQSNPANIGKRLASRIWVTQAQDPNHQVPIGCVGEACVEGPLLAREYLHDAEKTSKSFVTNPAFMKVEPSDPPRRMYRTGDLVRYNTDGNLTFVGRRDHQVKLNGQRLELEEIEFHLRTHEAVGQALVLVPASGSAAKRLVAVVAPLHHAAESDTAPLQLLDREEVMRCNAESSRFKDHLSALVPGYMVPSVWAIVNKMPLGPTGKLFRKEVAQWVDTLDITSLQNHRRSAQSKQELVGPYAELLKGLLSSILGINADEVAGDSHFFRLGGDSLLAIKLAAAVRGRGLSMTVADIFHSPILADLCLSIQVMDRSKEEVPYKPFSFYPAADAESMLHDVQSAYELRRESIEDILPCTPLQEGFMALSLKNMPYVANHVYAFPEDVDVASFMAAWAQTYQDVPILRTRLCETDASGVVQVVVRGPLEWHTIHAESAIDDSVGDAIHRMSLMDLGASLARVGLIQTAGKPSHFVMTIHHALFDGWSLPLVFEHAIKHYDSFRQTSKAAVDHVLRVNFHEFIKSINGLDREAASKFWIKQLDLPEMPRFPACEIKPGVYPLADDFVDQELGIVTPDPNQAATLPNLLRGIWALLVASHTGSQHALFAETLAGRNIPIDTIDCLAAPTITTIPVALPVDMNLTSRQYFSRIQSCYAETIPYEHFGLPAISSLNSQTRRACDLRNLLIIQVGRSQPVVAWERVENATPENGFLTYPLALECHVNTDAPTLLRFSYDSALLSRSEVESLADQFQTIFDRVSAGDCHLCDLVSLQDDERLGSVVRSNTDATHNQPSHGMVRDTTTLDLENEGLGRVRTELKALWNKILGIDTESIDNHTSFFDLGGDSVKSMRLVGAARKTGMAITVSQIFQNPTVDEMAMVVSAVPAAASAAATYKPFSAVAPSVDIREVVDRTHHIRSNPQAVVEDVYAATDYQDWAISLGHRRSRGYINYFRLDFDTRGSADAMRAACQRLADHHPILRTAFSGWQDQTFQVVFRPAPVEFQAVARYECIEESADVVQDVIDRDLARALPLGEVPTRFLFVQRSAHASTLVVRLSHAQYDGFSLPCLLRDLRAAYEGRTLSAPPPFSSFVSHIRDRARDPGAAALWAAYLRGSRMTEVVGRRAPSTGDVLNRTVSRHVPAPSLLAGTTFATALKTCWGLTLSQLSRSTDVVFGFITSGRAAAVPGIESIVGPCLNIIPVRVRSDTGDLQSMLQDMRSHEMASLPHETFGFRSIINHCTDWPRWKRFSSVVQHQNLDDPIDGSIPFAGATGEVGNHLPPHEGADVWVWSFPQADGTLKIDLQYSSSTMETNVAATMLDTLCSYLKLSATDSSRLSTLPQADASTPVVVPSTTMPDEQNEPATENTKFSSRAVALTAAAWRALLGVPPPTSPEATTTTNSEPPTSSYPSPTTVASAASVGSPSKLPSSDSDAGLSDSQTDFFSLGGDHAPMTAISVSGISTPLTEVTNLSSPAEPSTARFGKGTPVGTGGPGKTTPASKAAAVPPESNVSLWAMLQSLGLSLDPDVSFFALCTSATAEVQLSALFKDQGLSLEVEDVVAQPTIRAQAAMVEAMLN</sequence>
<dbReference type="PANTHER" id="PTHR45527">
    <property type="entry name" value="NONRIBOSOMAL PEPTIDE SYNTHETASE"/>
    <property type="match status" value="1"/>
</dbReference>
<evidence type="ECO:0000313" key="6">
    <source>
        <dbReference type="EMBL" id="KAK7941485.1"/>
    </source>
</evidence>
<dbReference type="SUPFAM" id="SSF56801">
    <property type="entry name" value="Acetyl-CoA synthetase-like"/>
    <property type="match status" value="2"/>
</dbReference>
<evidence type="ECO:0000256" key="4">
    <source>
        <dbReference type="SAM" id="MobiDB-lite"/>
    </source>
</evidence>
<feature type="domain" description="Carrier" evidence="5">
    <location>
        <begin position="2433"/>
        <end position="2509"/>
    </location>
</feature>
<dbReference type="Pfam" id="PF00550">
    <property type="entry name" value="PP-binding"/>
    <property type="match status" value="2"/>
</dbReference>
<feature type="region of interest" description="Disordered" evidence="4">
    <location>
        <begin position="3008"/>
        <end position="3061"/>
    </location>
</feature>
<dbReference type="PROSITE" id="PS50075">
    <property type="entry name" value="CARRIER"/>
    <property type="match status" value="2"/>
</dbReference>
<gene>
    <name evidence="6" type="ORF">PG986_013872</name>
</gene>
<organism evidence="6 7">
    <name type="scientific">Apiospora aurea</name>
    <dbReference type="NCBI Taxonomy" id="335848"/>
    <lineage>
        <taxon>Eukaryota</taxon>
        <taxon>Fungi</taxon>
        <taxon>Dikarya</taxon>
        <taxon>Ascomycota</taxon>
        <taxon>Pezizomycotina</taxon>
        <taxon>Sordariomycetes</taxon>
        <taxon>Xylariomycetidae</taxon>
        <taxon>Amphisphaeriales</taxon>
        <taxon>Apiosporaceae</taxon>
        <taxon>Apiospora</taxon>
    </lineage>
</organism>
<feature type="compositionally biased region" description="Polar residues" evidence="4">
    <location>
        <begin position="3047"/>
        <end position="3061"/>
    </location>
</feature>
<feature type="region of interest" description="Disordered" evidence="4">
    <location>
        <begin position="2959"/>
        <end position="2991"/>
    </location>
</feature>
<dbReference type="InterPro" id="IPR023213">
    <property type="entry name" value="CAT-like_dom_sf"/>
</dbReference>
<keyword evidence="7" id="KW-1185">Reference proteome</keyword>
<dbReference type="RefSeq" id="XP_066694237.1">
    <property type="nucleotide sequence ID" value="XM_066850094.1"/>
</dbReference>
<dbReference type="InterPro" id="IPR009081">
    <property type="entry name" value="PP-bd_ACP"/>
</dbReference>
<dbReference type="SUPFAM" id="SSF47336">
    <property type="entry name" value="ACP-like"/>
    <property type="match status" value="2"/>
</dbReference>
<dbReference type="InterPro" id="IPR042099">
    <property type="entry name" value="ANL_N_sf"/>
</dbReference>
<accession>A0ABR1PWV1</accession>